<keyword evidence="2" id="KW-0175">Coiled coil</keyword>
<gene>
    <name evidence="5" type="ORF">M378DRAFT_74080</name>
</gene>
<dbReference type="Pfam" id="PF24883">
    <property type="entry name" value="NPHP3_N"/>
    <property type="match status" value="1"/>
</dbReference>
<evidence type="ECO:0000256" key="1">
    <source>
        <dbReference type="ARBA" id="ARBA00022737"/>
    </source>
</evidence>
<dbReference type="HOGENOM" id="CLU_000288_6_10_1"/>
<dbReference type="AlphaFoldDB" id="A0A0C2WZF5"/>
<accession>A0A0C2WZF5</accession>
<dbReference type="STRING" id="946122.A0A0C2WZF5"/>
<dbReference type="EMBL" id="KN818232">
    <property type="protein sequence ID" value="KIL67212.1"/>
    <property type="molecule type" value="Genomic_DNA"/>
</dbReference>
<evidence type="ECO:0000313" key="6">
    <source>
        <dbReference type="Proteomes" id="UP000054549"/>
    </source>
</evidence>
<keyword evidence="6" id="KW-1185">Reference proteome</keyword>
<evidence type="ECO:0000313" key="5">
    <source>
        <dbReference type="EMBL" id="KIL67212.1"/>
    </source>
</evidence>
<dbReference type="PANTHER" id="PTHR10039">
    <property type="entry name" value="AMELOGENIN"/>
    <property type="match status" value="1"/>
</dbReference>
<dbReference type="Gene3D" id="3.40.50.300">
    <property type="entry name" value="P-loop containing nucleotide triphosphate hydrolases"/>
    <property type="match status" value="1"/>
</dbReference>
<protein>
    <recommendedName>
        <fullName evidence="4">Nephrocystin 3-like N-terminal domain-containing protein</fullName>
    </recommendedName>
</protein>
<keyword evidence="1" id="KW-0677">Repeat</keyword>
<evidence type="ECO:0000256" key="3">
    <source>
        <dbReference type="SAM" id="MobiDB-lite"/>
    </source>
</evidence>
<evidence type="ECO:0000256" key="2">
    <source>
        <dbReference type="SAM" id="Coils"/>
    </source>
</evidence>
<dbReference type="SUPFAM" id="SSF52540">
    <property type="entry name" value="P-loop containing nucleoside triphosphate hydrolases"/>
    <property type="match status" value="1"/>
</dbReference>
<dbReference type="InParanoid" id="A0A0C2WZF5"/>
<feature type="coiled-coil region" evidence="2">
    <location>
        <begin position="43"/>
        <end position="70"/>
    </location>
</feature>
<feature type="non-terminal residue" evidence="5">
    <location>
        <position position="330"/>
    </location>
</feature>
<proteinExistence type="predicted"/>
<sequence length="330" mass="36555">MLSSDSGAPCQLPLQSPQSSNENNRGIIGNGSNNFVNSGNIINSDIVIEINDLEDELERLLSRHVSKDALRNSFYSPPECHPNTRTTVRNEIGEWIDESGSEKSPLLWLNGPAAVGKSVIAKTISGFHDQIVSTFFFSTSSDKSAAMLFPTLAWQLAWRIPDTRKHIIASLKSGGSPQTSQIEEQFNRLIIQPLKSTTTLRSRPVMVIDGVDECIDESMLVRFLQVLVRAGKDGGMPVRFVICSRPEPRIHAILSADTLDRIHTYTVVSTIRLGFSEECKEDIARYLTDKFNAIRQPGEGTSPWFQPSDISDLVEASCGQFLYASTIVRL</sequence>
<dbReference type="InterPro" id="IPR027417">
    <property type="entry name" value="P-loop_NTPase"/>
</dbReference>
<feature type="domain" description="Nephrocystin 3-like N-terminal" evidence="4">
    <location>
        <begin position="90"/>
        <end position="245"/>
    </location>
</feature>
<dbReference type="Proteomes" id="UP000054549">
    <property type="component" value="Unassembled WGS sequence"/>
</dbReference>
<reference evidence="5 6" key="1">
    <citation type="submission" date="2014-04" db="EMBL/GenBank/DDBJ databases">
        <title>Evolutionary Origins and Diversification of the Mycorrhizal Mutualists.</title>
        <authorList>
            <consortium name="DOE Joint Genome Institute"/>
            <consortium name="Mycorrhizal Genomics Consortium"/>
            <person name="Kohler A."/>
            <person name="Kuo A."/>
            <person name="Nagy L.G."/>
            <person name="Floudas D."/>
            <person name="Copeland A."/>
            <person name="Barry K.W."/>
            <person name="Cichocki N."/>
            <person name="Veneault-Fourrey C."/>
            <person name="LaButti K."/>
            <person name="Lindquist E.A."/>
            <person name="Lipzen A."/>
            <person name="Lundell T."/>
            <person name="Morin E."/>
            <person name="Murat C."/>
            <person name="Riley R."/>
            <person name="Ohm R."/>
            <person name="Sun H."/>
            <person name="Tunlid A."/>
            <person name="Henrissat B."/>
            <person name="Grigoriev I.V."/>
            <person name="Hibbett D.S."/>
            <person name="Martin F."/>
        </authorList>
    </citation>
    <scope>NUCLEOTIDE SEQUENCE [LARGE SCALE GENOMIC DNA]</scope>
    <source>
        <strain evidence="5 6">Koide BX008</strain>
    </source>
</reference>
<dbReference type="PANTHER" id="PTHR10039:SF14">
    <property type="entry name" value="NACHT DOMAIN-CONTAINING PROTEIN"/>
    <property type="match status" value="1"/>
</dbReference>
<name>A0A0C2WZF5_AMAMK</name>
<organism evidence="5 6">
    <name type="scientific">Amanita muscaria (strain Koide BX008)</name>
    <dbReference type="NCBI Taxonomy" id="946122"/>
    <lineage>
        <taxon>Eukaryota</taxon>
        <taxon>Fungi</taxon>
        <taxon>Dikarya</taxon>
        <taxon>Basidiomycota</taxon>
        <taxon>Agaricomycotina</taxon>
        <taxon>Agaricomycetes</taxon>
        <taxon>Agaricomycetidae</taxon>
        <taxon>Agaricales</taxon>
        <taxon>Pluteineae</taxon>
        <taxon>Amanitaceae</taxon>
        <taxon>Amanita</taxon>
    </lineage>
</organism>
<evidence type="ECO:0000259" key="4">
    <source>
        <dbReference type="Pfam" id="PF24883"/>
    </source>
</evidence>
<dbReference type="OrthoDB" id="2683869at2759"/>
<dbReference type="InterPro" id="IPR056884">
    <property type="entry name" value="NPHP3-like_N"/>
</dbReference>
<feature type="region of interest" description="Disordered" evidence="3">
    <location>
        <begin position="1"/>
        <end position="27"/>
    </location>
</feature>